<dbReference type="InterPro" id="IPR020843">
    <property type="entry name" value="ER"/>
</dbReference>
<dbReference type="InterPro" id="IPR013149">
    <property type="entry name" value="ADH-like_C"/>
</dbReference>
<proteinExistence type="predicted"/>
<dbReference type="EMBL" id="CAEZYR010000002">
    <property type="protein sequence ID" value="CAB4725182.1"/>
    <property type="molecule type" value="Genomic_DNA"/>
</dbReference>
<dbReference type="Gene3D" id="3.40.50.720">
    <property type="entry name" value="NAD(P)-binding Rossmann-like Domain"/>
    <property type="match status" value="1"/>
</dbReference>
<dbReference type="Pfam" id="PF08240">
    <property type="entry name" value="ADH_N"/>
    <property type="match status" value="1"/>
</dbReference>
<evidence type="ECO:0000313" key="4">
    <source>
        <dbReference type="EMBL" id="CAB4893469.1"/>
    </source>
</evidence>
<feature type="domain" description="Enoyl reductase (ER)" evidence="1">
    <location>
        <begin position="11"/>
        <end position="322"/>
    </location>
</feature>
<dbReference type="PANTHER" id="PTHR43677:SF4">
    <property type="entry name" value="QUINONE OXIDOREDUCTASE-LIKE PROTEIN 2"/>
    <property type="match status" value="1"/>
</dbReference>
<name>A0A6J6RRR1_9ZZZZ</name>
<dbReference type="CDD" id="cd08241">
    <property type="entry name" value="QOR1"/>
    <property type="match status" value="1"/>
</dbReference>
<dbReference type="SMART" id="SM00829">
    <property type="entry name" value="PKS_ER"/>
    <property type="match status" value="1"/>
</dbReference>
<evidence type="ECO:0000313" key="5">
    <source>
        <dbReference type="EMBL" id="CAB4981046.1"/>
    </source>
</evidence>
<dbReference type="GO" id="GO:0008270">
    <property type="term" value="F:zinc ion binding"/>
    <property type="evidence" value="ECO:0007669"/>
    <property type="project" value="InterPro"/>
</dbReference>
<evidence type="ECO:0000313" key="2">
    <source>
        <dbReference type="EMBL" id="CAB4725182.1"/>
    </source>
</evidence>
<dbReference type="AlphaFoldDB" id="A0A6J6RRR1"/>
<dbReference type="InterPro" id="IPR011032">
    <property type="entry name" value="GroES-like_sf"/>
</dbReference>
<dbReference type="Pfam" id="PF00107">
    <property type="entry name" value="ADH_zinc_N"/>
    <property type="match status" value="1"/>
</dbReference>
<dbReference type="GO" id="GO:0016491">
    <property type="term" value="F:oxidoreductase activity"/>
    <property type="evidence" value="ECO:0007669"/>
    <property type="project" value="InterPro"/>
</dbReference>
<sequence length="325" mass="33714">MRAWQVHRHGQPLEALRLVELDEPEPGPGEVRLKVRAAAIGMPDAFMCQATYALTPPLPFVPGQEVCGVIDAVGAGVDLAIGTRMMAVTSFTDGRGGFAESTITRAATAYRVPDDMSDTDAAAFRIGFSTAWIGLVRRGALMAGEWLLVLGAAGGSGATAVQLGRALGARVIAVASGAEKREFCRKMGAEVLIDRTSESVPKAVLEVTGGHGADVIYDPVGGEPAEASLRCIAAGGRLLAVGFASGRWVQVDTAHAVRRNYSLVGVYAGGYTREQSEADHEALLALVAEGRLATFAHEVAFDDLPAAVAAVGDGSVIGKTVVAFA</sequence>
<organism evidence="2">
    <name type="scientific">freshwater metagenome</name>
    <dbReference type="NCBI Taxonomy" id="449393"/>
    <lineage>
        <taxon>unclassified sequences</taxon>
        <taxon>metagenomes</taxon>
        <taxon>ecological metagenomes</taxon>
    </lineage>
</organism>
<evidence type="ECO:0000313" key="3">
    <source>
        <dbReference type="EMBL" id="CAB4835094.1"/>
    </source>
</evidence>
<dbReference type="PROSITE" id="PS01162">
    <property type="entry name" value="QOR_ZETA_CRYSTAL"/>
    <property type="match status" value="1"/>
</dbReference>
<dbReference type="SUPFAM" id="SSF51735">
    <property type="entry name" value="NAD(P)-binding Rossmann-fold domains"/>
    <property type="match status" value="1"/>
</dbReference>
<reference evidence="2" key="1">
    <citation type="submission" date="2020-05" db="EMBL/GenBank/DDBJ databases">
        <authorList>
            <person name="Chiriac C."/>
            <person name="Salcher M."/>
            <person name="Ghai R."/>
            <person name="Kavagutti S V."/>
        </authorList>
    </citation>
    <scope>NUCLEOTIDE SEQUENCE</scope>
</reference>
<evidence type="ECO:0000259" key="1">
    <source>
        <dbReference type="SMART" id="SM00829"/>
    </source>
</evidence>
<gene>
    <name evidence="2" type="ORF">UFOPK2754_00085</name>
    <name evidence="3" type="ORF">UFOPK3139_02307</name>
    <name evidence="4" type="ORF">UFOPK3543_00435</name>
    <name evidence="5" type="ORF">UFOPK3967_00361</name>
</gene>
<dbReference type="EMBL" id="CAFBMH010000009">
    <property type="protein sequence ID" value="CAB4893469.1"/>
    <property type="molecule type" value="Genomic_DNA"/>
</dbReference>
<dbReference type="InterPro" id="IPR051397">
    <property type="entry name" value="Zn-ADH-like_protein"/>
</dbReference>
<dbReference type="SUPFAM" id="SSF50129">
    <property type="entry name" value="GroES-like"/>
    <property type="match status" value="1"/>
</dbReference>
<dbReference type="EMBL" id="CAFBOS010000013">
    <property type="protein sequence ID" value="CAB4981046.1"/>
    <property type="molecule type" value="Genomic_DNA"/>
</dbReference>
<dbReference type="EMBL" id="CAFABA010000113">
    <property type="protein sequence ID" value="CAB4835094.1"/>
    <property type="molecule type" value="Genomic_DNA"/>
</dbReference>
<dbReference type="InterPro" id="IPR013154">
    <property type="entry name" value="ADH-like_N"/>
</dbReference>
<protein>
    <submittedName>
        <fullName evidence="2">Unannotated protein</fullName>
    </submittedName>
</protein>
<accession>A0A6J6RRR1</accession>
<dbReference type="Gene3D" id="3.90.180.10">
    <property type="entry name" value="Medium-chain alcohol dehydrogenases, catalytic domain"/>
    <property type="match status" value="1"/>
</dbReference>
<dbReference type="PANTHER" id="PTHR43677">
    <property type="entry name" value="SHORT-CHAIN DEHYDROGENASE/REDUCTASE"/>
    <property type="match status" value="1"/>
</dbReference>
<dbReference type="InterPro" id="IPR002364">
    <property type="entry name" value="Quin_OxRdtase/zeta-crystal_CS"/>
</dbReference>
<dbReference type="InterPro" id="IPR036291">
    <property type="entry name" value="NAD(P)-bd_dom_sf"/>
</dbReference>